<feature type="domain" description="DUF1559" evidence="2">
    <location>
        <begin position="37"/>
        <end position="70"/>
    </location>
</feature>
<evidence type="ECO:0000256" key="1">
    <source>
        <dbReference type="SAM" id="Phobius"/>
    </source>
</evidence>
<name>A0A7W9SW89_ARMRO</name>
<evidence type="ECO:0000259" key="2">
    <source>
        <dbReference type="Pfam" id="PF07596"/>
    </source>
</evidence>
<dbReference type="Proteomes" id="UP000520814">
    <property type="component" value="Unassembled WGS sequence"/>
</dbReference>
<dbReference type="InterPro" id="IPR045584">
    <property type="entry name" value="Pilin-like"/>
</dbReference>
<keyword evidence="1" id="KW-1133">Transmembrane helix</keyword>
<dbReference type="InterPro" id="IPR012902">
    <property type="entry name" value="N_methyl_site"/>
</dbReference>
<gene>
    <name evidence="3" type="ORF">HNQ39_004901</name>
</gene>
<dbReference type="Pfam" id="PF07596">
    <property type="entry name" value="SBP_bac_10"/>
    <property type="match status" value="1"/>
</dbReference>
<accession>A0A7W9SW89</accession>
<dbReference type="RefSeq" id="WP_184203001.1">
    <property type="nucleotide sequence ID" value="NZ_JACHGW010000005.1"/>
</dbReference>
<proteinExistence type="predicted"/>
<organism evidence="3 4">
    <name type="scientific">Armatimonas rosea</name>
    <dbReference type="NCBI Taxonomy" id="685828"/>
    <lineage>
        <taxon>Bacteria</taxon>
        <taxon>Bacillati</taxon>
        <taxon>Armatimonadota</taxon>
        <taxon>Armatimonadia</taxon>
        <taxon>Armatimonadales</taxon>
        <taxon>Armatimonadaceae</taxon>
        <taxon>Armatimonas</taxon>
    </lineage>
</organism>
<keyword evidence="4" id="KW-1185">Reference proteome</keyword>
<sequence>MKSSHTRPQQAFTLIELLVVIAIIAILASILFPVFAQAREKARGVSCLSNQKQLALGLVQYLQDYDETYPRVQYYDVAGSGRQIGIAEMLYPYTKQGVKTGDWVAARTGTYSCPSSPAQFQPNIYGFHLDVFGDGETPWNPSPFPVVTMSQIEAPTEKIGIMEKGINDGNNGWLNFATWEWDWVAYVKNNGEVDDKLDGMQLALDTPGKADCDFVASESVNSGFNNWATCGMMPRFRHNKTVSVVFLDGHAKAMPRGGIKWYKNIYVPAGSALGWTREGWYPY</sequence>
<reference evidence="3 4" key="1">
    <citation type="submission" date="2020-08" db="EMBL/GenBank/DDBJ databases">
        <title>Genomic Encyclopedia of Type Strains, Phase IV (KMG-IV): sequencing the most valuable type-strain genomes for metagenomic binning, comparative biology and taxonomic classification.</title>
        <authorList>
            <person name="Goeker M."/>
        </authorList>
    </citation>
    <scope>NUCLEOTIDE SEQUENCE [LARGE SCALE GENOMIC DNA]</scope>
    <source>
        <strain evidence="3 4">DSM 23562</strain>
    </source>
</reference>
<dbReference type="Pfam" id="PF07963">
    <property type="entry name" value="N_methyl"/>
    <property type="match status" value="1"/>
</dbReference>
<dbReference type="PANTHER" id="PTHR30093">
    <property type="entry name" value="GENERAL SECRETION PATHWAY PROTEIN G"/>
    <property type="match status" value="1"/>
</dbReference>
<keyword evidence="1" id="KW-0472">Membrane</keyword>
<dbReference type="SUPFAM" id="SSF54523">
    <property type="entry name" value="Pili subunits"/>
    <property type="match status" value="1"/>
</dbReference>
<keyword evidence="1" id="KW-0812">Transmembrane</keyword>
<dbReference type="AlphaFoldDB" id="A0A7W9SW89"/>
<feature type="transmembrane region" description="Helical" evidence="1">
    <location>
        <begin position="12"/>
        <end position="36"/>
    </location>
</feature>
<dbReference type="Gene3D" id="3.30.700.10">
    <property type="entry name" value="Glycoprotein, Type 4 Pilin"/>
    <property type="match status" value="1"/>
</dbReference>
<dbReference type="InterPro" id="IPR011453">
    <property type="entry name" value="DUF1559"/>
</dbReference>
<protein>
    <submittedName>
        <fullName evidence="3">Prepilin-type N-terminal cleavage/methylation domain-containing protein/prepilin-type processing-associated H-X9-DG protein</fullName>
    </submittedName>
</protein>
<dbReference type="EMBL" id="JACHGW010000005">
    <property type="protein sequence ID" value="MBB6053069.1"/>
    <property type="molecule type" value="Genomic_DNA"/>
</dbReference>
<comment type="caution">
    <text evidence="3">The sequence shown here is derived from an EMBL/GenBank/DDBJ whole genome shotgun (WGS) entry which is preliminary data.</text>
</comment>
<evidence type="ECO:0000313" key="3">
    <source>
        <dbReference type="EMBL" id="MBB6053069.1"/>
    </source>
</evidence>
<dbReference type="PANTHER" id="PTHR30093:SF2">
    <property type="entry name" value="TYPE II SECRETION SYSTEM PROTEIN H"/>
    <property type="match status" value="1"/>
</dbReference>
<dbReference type="NCBIfam" id="TIGR02532">
    <property type="entry name" value="IV_pilin_GFxxxE"/>
    <property type="match status" value="1"/>
</dbReference>
<evidence type="ECO:0000313" key="4">
    <source>
        <dbReference type="Proteomes" id="UP000520814"/>
    </source>
</evidence>